<dbReference type="AlphaFoldDB" id="A0A8C5QT67"/>
<keyword evidence="3" id="KW-1185">Reference proteome</keyword>
<dbReference type="GO" id="GO:0003676">
    <property type="term" value="F:nucleic acid binding"/>
    <property type="evidence" value="ECO:0007669"/>
    <property type="project" value="InterPro"/>
</dbReference>
<protein>
    <recommendedName>
        <fullName evidence="4">Histone-lysine N-methyltransferase SETMAR</fullName>
    </recommendedName>
</protein>
<sequence>MRPASHKYILFYLLLNISLPGRRRAIQKRRRGMLSKGVSILHDNARPHNARQTVALLQNFEGKDEVQRFLKDMAASWYDMGILKLPQRLQKCIDRNGDYVEK</sequence>
<feature type="chain" id="PRO_5034117460" description="Histone-lysine N-methyltransferase SETMAR" evidence="1">
    <location>
        <begin position="26"/>
        <end position="102"/>
    </location>
</feature>
<dbReference type="OrthoDB" id="616263at2759"/>
<evidence type="ECO:0008006" key="4">
    <source>
        <dbReference type="Google" id="ProtNLM"/>
    </source>
</evidence>
<keyword evidence="1" id="KW-0732">Signal</keyword>
<evidence type="ECO:0000313" key="2">
    <source>
        <dbReference type="Ensembl" id="ENSLLEP00000042503.1"/>
    </source>
</evidence>
<reference evidence="2" key="2">
    <citation type="submission" date="2025-09" db="UniProtKB">
        <authorList>
            <consortium name="Ensembl"/>
        </authorList>
    </citation>
    <scope>IDENTIFICATION</scope>
</reference>
<dbReference type="PANTHER" id="PTHR46060:SF1">
    <property type="entry name" value="MARINER MOS1 TRANSPOSASE-LIKE PROTEIN"/>
    <property type="match status" value="1"/>
</dbReference>
<reference evidence="2" key="1">
    <citation type="submission" date="2025-08" db="UniProtKB">
        <authorList>
            <consortium name="Ensembl"/>
        </authorList>
    </citation>
    <scope>IDENTIFICATION</scope>
</reference>
<dbReference type="Proteomes" id="UP000694569">
    <property type="component" value="Unplaced"/>
</dbReference>
<dbReference type="PANTHER" id="PTHR46060">
    <property type="entry name" value="MARINER MOS1 TRANSPOSASE-LIKE PROTEIN"/>
    <property type="match status" value="1"/>
</dbReference>
<accession>A0A8C5QT67</accession>
<feature type="signal peptide" evidence="1">
    <location>
        <begin position="1"/>
        <end position="25"/>
    </location>
</feature>
<dbReference type="GeneTree" id="ENSGT01020000231426"/>
<evidence type="ECO:0000313" key="3">
    <source>
        <dbReference type="Proteomes" id="UP000694569"/>
    </source>
</evidence>
<dbReference type="InterPro" id="IPR036397">
    <property type="entry name" value="RNaseH_sf"/>
</dbReference>
<dbReference type="Gene3D" id="3.30.420.10">
    <property type="entry name" value="Ribonuclease H-like superfamily/Ribonuclease H"/>
    <property type="match status" value="1"/>
</dbReference>
<dbReference type="InterPro" id="IPR052709">
    <property type="entry name" value="Transposase-MT_Hybrid"/>
</dbReference>
<proteinExistence type="predicted"/>
<evidence type="ECO:0000256" key="1">
    <source>
        <dbReference type="SAM" id="SignalP"/>
    </source>
</evidence>
<dbReference type="Ensembl" id="ENSLLET00000044201.1">
    <property type="protein sequence ID" value="ENSLLEP00000042503.1"/>
    <property type="gene ID" value="ENSLLEG00000027034.1"/>
</dbReference>
<name>A0A8C5QT67_9ANUR</name>
<organism evidence="2 3">
    <name type="scientific">Leptobrachium leishanense</name>
    <name type="common">Leishan spiny toad</name>
    <dbReference type="NCBI Taxonomy" id="445787"/>
    <lineage>
        <taxon>Eukaryota</taxon>
        <taxon>Metazoa</taxon>
        <taxon>Chordata</taxon>
        <taxon>Craniata</taxon>
        <taxon>Vertebrata</taxon>
        <taxon>Euteleostomi</taxon>
        <taxon>Amphibia</taxon>
        <taxon>Batrachia</taxon>
        <taxon>Anura</taxon>
        <taxon>Pelobatoidea</taxon>
        <taxon>Megophryidae</taxon>
        <taxon>Leptobrachium</taxon>
    </lineage>
</organism>